<dbReference type="AlphaFoldDB" id="A0A3L6TS03"/>
<organism evidence="2 3">
    <name type="scientific">Panicum miliaceum</name>
    <name type="common">Proso millet</name>
    <name type="synonym">Broomcorn millet</name>
    <dbReference type="NCBI Taxonomy" id="4540"/>
    <lineage>
        <taxon>Eukaryota</taxon>
        <taxon>Viridiplantae</taxon>
        <taxon>Streptophyta</taxon>
        <taxon>Embryophyta</taxon>
        <taxon>Tracheophyta</taxon>
        <taxon>Spermatophyta</taxon>
        <taxon>Magnoliopsida</taxon>
        <taxon>Liliopsida</taxon>
        <taxon>Poales</taxon>
        <taxon>Poaceae</taxon>
        <taxon>PACMAD clade</taxon>
        <taxon>Panicoideae</taxon>
        <taxon>Panicodae</taxon>
        <taxon>Paniceae</taxon>
        <taxon>Panicinae</taxon>
        <taxon>Panicum</taxon>
        <taxon>Panicum sect. Panicum</taxon>
    </lineage>
</organism>
<dbReference type="EMBL" id="PQIB02000001">
    <property type="protein sequence ID" value="RLN43007.1"/>
    <property type="molecule type" value="Genomic_DNA"/>
</dbReference>
<comment type="caution">
    <text evidence="2">The sequence shown here is derived from an EMBL/GenBank/DDBJ whole genome shotgun (WGS) entry which is preliminary data.</text>
</comment>
<sequence length="129" mass="13804">MAIQAAGGGPLVMANYFHIALKGTARSWLMHSEHRGTPDEPAAPEHIRSGRPDNKKNKRKAATVLVAAEGSNKQQPGRALGGGAPRPSGGFQKLAPAKPGAGMWCENHRTDRHDLTECQLVQGLAEDHR</sequence>
<name>A0A3L6TS03_PANMI</name>
<gene>
    <name evidence="2" type="ORF">C2845_PM01G44050</name>
</gene>
<evidence type="ECO:0000256" key="1">
    <source>
        <dbReference type="SAM" id="MobiDB-lite"/>
    </source>
</evidence>
<proteinExistence type="predicted"/>
<reference evidence="3" key="1">
    <citation type="journal article" date="2019" name="Nat. Commun.">
        <title>The genome of broomcorn millet.</title>
        <authorList>
            <person name="Zou C."/>
            <person name="Miki D."/>
            <person name="Li D."/>
            <person name="Tang Q."/>
            <person name="Xiao L."/>
            <person name="Rajput S."/>
            <person name="Deng P."/>
            <person name="Jia W."/>
            <person name="Huang R."/>
            <person name="Zhang M."/>
            <person name="Sun Y."/>
            <person name="Hu J."/>
            <person name="Fu X."/>
            <person name="Schnable P.S."/>
            <person name="Li F."/>
            <person name="Zhang H."/>
            <person name="Feng B."/>
            <person name="Zhu X."/>
            <person name="Liu R."/>
            <person name="Schnable J.C."/>
            <person name="Zhu J.-K."/>
            <person name="Zhang H."/>
        </authorList>
    </citation>
    <scope>NUCLEOTIDE SEQUENCE [LARGE SCALE GENOMIC DNA]</scope>
</reference>
<evidence type="ECO:0000313" key="3">
    <source>
        <dbReference type="Proteomes" id="UP000275267"/>
    </source>
</evidence>
<dbReference type="OrthoDB" id="693243at2759"/>
<dbReference type="Proteomes" id="UP000275267">
    <property type="component" value="Unassembled WGS sequence"/>
</dbReference>
<keyword evidence="3" id="KW-1185">Reference proteome</keyword>
<evidence type="ECO:0000313" key="2">
    <source>
        <dbReference type="EMBL" id="RLN43007.1"/>
    </source>
</evidence>
<accession>A0A3L6TS03</accession>
<protein>
    <submittedName>
        <fullName evidence="2">Uncharacterized protein</fullName>
    </submittedName>
</protein>
<feature type="region of interest" description="Disordered" evidence="1">
    <location>
        <begin position="32"/>
        <end position="102"/>
    </location>
</feature>
<feature type="compositionally biased region" description="Basic and acidic residues" evidence="1">
    <location>
        <begin position="32"/>
        <end position="55"/>
    </location>
</feature>